<dbReference type="Gene3D" id="3.80.10.10">
    <property type="entry name" value="Ribonuclease Inhibitor"/>
    <property type="match status" value="1"/>
</dbReference>
<sequence>MSTRRSTRIRNLDLGVTSRAAESAPTATAPTRKRKAPTEDERDEPTTKGKKAPAKKAKGEKSAARKPKSKANPTAETETLNETVPAPDDVLSVMPAEILQQILESVNDPKSMVKMACTSKRYYALVMAIIHKRISVSTSFWAHIPHVIRRIEPHLSIAQKKQLKREGQYKGQQEKFSTLLDPNAVPSCASNVRQMIIGHIDPGKRHKPFLLRYFEEVLKNLHNLEVFDAEDLTKLMAEGLSELKNLKSIRLNPHEHSIKPEAIIPLAKLSNLEHICIEDRGWGSIVVAKERPLQSMLLNSLSTLQSLEVRTSKYYSDFFGDWEGKLKGRNPDALEQEYDFTALKSLKLQGISFSGEFCENMMPNITRAFDFLKLRELNLMSLEEGKLTFFKHLEDLFSKADKRDIQLRKLCLDMKGPGHTSSYAETEVHLEGKYRFISSFDSLTSLEIHDYNMYNTNVQSNPGLSRRLLQSIVKHTNLETLRFYYRHMGSEPWEIPFASAENVNILTTNLPSLRVFELAPQEDDLDTMARALSLAKNLTALLCTSYKSFYEDRENAHTILAKTLIGGFLENASSREKFVWEQHYKLGCLTIGWTDFHVGSRLKPKKNFSKPVKIEKVDRVVMVQDTRPKKWGDSKQVYYTADSRWVDHVTRPDRQGPLQLVYDD</sequence>
<name>A0A8H4NL04_9HYPO</name>
<comment type="caution">
    <text evidence="2">The sequence shown here is derived from an EMBL/GenBank/DDBJ whole genome shotgun (WGS) entry which is preliminary data.</text>
</comment>
<dbReference type="AlphaFoldDB" id="A0A8H4NL04"/>
<dbReference type="OrthoDB" id="5311681at2759"/>
<feature type="compositionally biased region" description="Basic and acidic residues" evidence="1">
    <location>
        <begin position="36"/>
        <end position="47"/>
    </location>
</feature>
<dbReference type="InterPro" id="IPR036047">
    <property type="entry name" value="F-box-like_dom_sf"/>
</dbReference>
<dbReference type="Proteomes" id="UP000536711">
    <property type="component" value="Unassembled WGS sequence"/>
</dbReference>
<dbReference type="InterPro" id="IPR032675">
    <property type="entry name" value="LRR_dom_sf"/>
</dbReference>
<evidence type="ECO:0008006" key="4">
    <source>
        <dbReference type="Google" id="ProtNLM"/>
    </source>
</evidence>
<organism evidence="2 3">
    <name type="scientific">Fusarium acutatum</name>
    <dbReference type="NCBI Taxonomy" id="78861"/>
    <lineage>
        <taxon>Eukaryota</taxon>
        <taxon>Fungi</taxon>
        <taxon>Dikarya</taxon>
        <taxon>Ascomycota</taxon>
        <taxon>Pezizomycotina</taxon>
        <taxon>Sordariomycetes</taxon>
        <taxon>Hypocreomycetidae</taxon>
        <taxon>Hypocreales</taxon>
        <taxon>Nectriaceae</taxon>
        <taxon>Fusarium</taxon>
        <taxon>Fusarium fujikuroi species complex</taxon>
    </lineage>
</organism>
<proteinExistence type="predicted"/>
<feature type="region of interest" description="Disordered" evidence="1">
    <location>
        <begin position="1"/>
        <end position="88"/>
    </location>
</feature>
<reference evidence="2 3" key="1">
    <citation type="submission" date="2020-01" db="EMBL/GenBank/DDBJ databases">
        <title>Identification and distribution of gene clusters putatively required for synthesis of sphingolipid metabolism inhibitors in phylogenetically diverse species of the filamentous fungus Fusarium.</title>
        <authorList>
            <person name="Kim H.-S."/>
            <person name="Busman M."/>
            <person name="Brown D.W."/>
            <person name="Divon H."/>
            <person name="Uhlig S."/>
            <person name="Proctor R.H."/>
        </authorList>
    </citation>
    <scope>NUCLEOTIDE SEQUENCE [LARGE SCALE GENOMIC DNA]</scope>
    <source>
        <strain evidence="2 3">NRRL 13308</strain>
    </source>
</reference>
<dbReference type="EMBL" id="JAADJF010000051">
    <property type="protein sequence ID" value="KAF4442079.1"/>
    <property type="molecule type" value="Genomic_DNA"/>
</dbReference>
<keyword evidence="3" id="KW-1185">Reference proteome</keyword>
<evidence type="ECO:0000313" key="2">
    <source>
        <dbReference type="EMBL" id="KAF4442079.1"/>
    </source>
</evidence>
<feature type="compositionally biased region" description="Polar residues" evidence="1">
    <location>
        <begin position="71"/>
        <end position="82"/>
    </location>
</feature>
<dbReference type="SUPFAM" id="SSF81383">
    <property type="entry name" value="F-box domain"/>
    <property type="match status" value="1"/>
</dbReference>
<feature type="compositionally biased region" description="Low complexity" evidence="1">
    <location>
        <begin position="17"/>
        <end position="30"/>
    </location>
</feature>
<accession>A0A8H4NL04</accession>
<dbReference type="SUPFAM" id="SSF52047">
    <property type="entry name" value="RNI-like"/>
    <property type="match status" value="1"/>
</dbReference>
<protein>
    <recommendedName>
        <fullName evidence="4">F-box domain-containing protein</fullName>
    </recommendedName>
</protein>
<evidence type="ECO:0000256" key="1">
    <source>
        <dbReference type="SAM" id="MobiDB-lite"/>
    </source>
</evidence>
<gene>
    <name evidence="2" type="ORF">FACUT_2302</name>
</gene>
<evidence type="ECO:0000313" key="3">
    <source>
        <dbReference type="Proteomes" id="UP000536711"/>
    </source>
</evidence>